<comment type="similarity">
    <text evidence="2">Belongs to the bacterial solute-binding protein 1 family.</text>
</comment>
<dbReference type="InterPro" id="IPR050490">
    <property type="entry name" value="Bact_solute-bd_prot1"/>
</dbReference>
<dbReference type="PANTHER" id="PTHR43649">
    <property type="entry name" value="ARABINOSE-BINDING PROTEIN-RELATED"/>
    <property type="match status" value="1"/>
</dbReference>
<keyword evidence="7" id="KW-1185">Reference proteome</keyword>
<keyword evidence="3" id="KW-0813">Transport</keyword>
<dbReference type="PANTHER" id="PTHR43649:SF34">
    <property type="entry name" value="ABC TRANSPORTER PERIPLASMIC-BINDING PROTEIN YCJN-RELATED"/>
    <property type="match status" value="1"/>
</dbReference>
<feature type="signal peptide" evidence="5">
    <location>
        <begin position="1"/>
        <end position="24"/>
    </location>
</feature>
<evidence type="ECO:0000313" key="7">
    <source>
        <dbReference type="Proteomes" id="UP000295304"/>
    </source>
</evidence>
<dbReference type="InterPro" id="IPR006059">
    <property type="entry name" value="SBP"/>
</dbReference>
<evidence type="ECO:0000256" key="3">
    <source>
        <dbReference type="ARBA" id="ARBA00022448"/>
    </source>
</evidence>
<dbReference type="Proteomes" id="UP000295304">
    <property type="component" value="Unassembled WGS sequence"/>
</dbReference>
<evidence type="ECO:0000256" key="4">
    <source>
        <dbReference type="ARBA" id="ARBA00022729"/>
    </source>
</evidence>
<reference evidence="6 7" key="1">
    <citation type="submission" date="2019-03" db="EMBL/GenBank/DDBJ databases">
        <title>Genomic Encyclopedia of Type Strains, Phase IV (KMG-IV): sequencing the most valuable type-strain genomes for metagenomic binning, comparative biology and taxonomic classification.</title>
        <authorList>
            <person name="Goeker M."/>
        </authorList>
    </citation>
    <scope>NUCLEOTIDE SEQUENCE [LARGE SCALE GENOMIC DNA]</scope>
    <source>
        <strain evidence="6 7">DSM 101688</strain>
    </source>
</reference>
<sequence>MLKKFLLPAAVAVMALGTVAQARAVEVSISCGAVGAELNICKSGAEAWAAKTGNTVKVVSTPNSTTERLALYQQLLAAHAGDIDVFQIDVIWPGILGQYFIDLKKYSKGAEKAHFKAIVENNTVGGRLVAMPWFTDAGVLYYRKDLLEKYGLSVPATWRELTADAQKIQDGERAAGNKKFWGFVFQGKAYEGLTCDALEWVDSYGGGDIVNAKGDITINNPKAVEALTMAASWPGKIAPEGVLNYAEEEARGVFQSGNAAFMRNWPYAWALGNSADSPVKGKIAVAALPKGGVNGKNTGTLGGWQLAVSKYSKHQAAAADLVMYLTSRAEQKRRAIERSYNPTIVSLYEDPEVLAAVPFFGSLRATFANAVARPSRVTGAKYNRVSSAFWNAVHDVLTGRATAKASLARLDGNLKRIKRGKW</sequence>
<keyword evidence="4 5" id="KW-0732">Signal</keyword>
<dbReference type="GO" id="GO:0042597">
    <property type="term" value="C:periplasmic space"/>
    <property type="evidence" value="ECO:0007669"/>
    <property type="project" value="UniProtKB-SubCell"/>
</dbReference>
<dbReference type="EMBL" id="SLZW01000006">
    <property type="protein sequence ID" value="TCS62219.1"/>
    <property type="molecule type" value="Genomic_DNA"/>
</dbReference>
<feature type="chain" id="PRO_5020532679" evidence="5">
    <location>
        <begin position="25"/>
        <end position="422"/>
    </location>
</feature>
<dbReference type="Gene3D" id="3.40.190.10">
    <property type="entry name" value="Periplasmic binding protein-like II"/>
    <property type="match status" value="2"/>
</dbReference>
<dbReference type="Pfam" id="PF01547">
    <property type="entry name" value="SBP_bac_1"/>
    <property type="match status" value="1"/>
</dbReference>
<proteinExistence type="inferred from homology"/>
<dbReference type="SUPFAM" id="SSF53850">
    <property type="entry name" value="Periplasmic binding protein-like II"/>
    <property type="match status" value="1"/>
</dbReference>
<dbReference type="AlphaFoldDB" id="A0A4R3J8D4"/>
<comment type="subcellular location">
    <subcellularLocation>
        <location evidence="1">Periplasm</location>
    </subcellularLocation>
</comment>
<evidence type="ECO:0000256" key="5">
    <source>
        <dbReference type="SAM" id="SignalP"/>
    </source>
</evidence>
<accession>A0A4R3J8D4</accession>
<organism evidence="6 7">
    <name type="scientific">Varunaivibrio sulfuroxidans</name>
    <dbReference type="NCBI Taxonomy" id="1773489"/>
    <lineage>
        <taxon>Bacteria</taxon>
        <taxon>Pseudomonadati</taxon>
        <taxon>Pseudomonadota</taxon>
        <taxon>Alphaproteobacteria</taxon>
        <taxon>Rhodospirillales</taxon>
        <taxon>Magnetovibrionaceae</taxon>
        <taxon>Varunaivibrio</taxon>
    </lineage>
</organism>
<dbReference type="RefSeq" id="WP_207893168.1">
    <property type="nucleotide sequence ID" value="NZ_CP119676.1"/>
</dbReference>
<dbReference type="CDD" id="cd14750">
    <property type="entry name" value="PBP2_TMBP"/>
    <property type="match status" value="1"/>
</dbReference>
<gene>
    <name evidence="6" type="ORF">EDD55_106177</name>
</gene>
<comment type="caution">
    <text evidence="6">The sequence shown here is derived from an EMBL/GenBank/DDBJ whole genome shotgun (WGS) entry which is preliminary data.</text>
</comment>
<evidence type="ECO:0000256" key="2">
    <source>
        <dbReference type="ARBA" id="ARBA00008520"/>
    </source>
</evidence>
<evidence type="ECO:0000256" key="1">
    <source>
        <dbReference type="ARBA" id="ARBA00004418"/>
    </source>
</evidence>
<evidence type="ECO:0000313" key="6">
    <source>
        <dbReference type="EMBL" id="TCS62219.1"/>
    </source>
</evidence>
<protein>
    <submittedName>
        <fullName evidence="6">Carbohydrate ABC transporter substrate-binding protein (CUT1 family)</fullName>
    </submittedName>
</protein>
<name>A0A4R3J8D4_9PROT</name>